<name>A0AA39CHF6_9EURO</name>
<evidence type="ECO:0000313" key="2">
    <source>
        <dbReference type="Proteomes" id="UP001172673"/>
    </source>
</evidence>
<reference evidence="1" key="1">
    <citation type="submission" date="2022-10" db="EMBL/GenBank/DDBJ databases">
        <title>Culturing micro-colonial fungi from biological soil crusts in the Mojave desert and describing Neophaeococcomyces mojavensis, and introducing the new genera and species Taxawa tesnikishii.</title>
        <authorList>
            <person name="Kurbessoian T."/>
            <person name="Stajich J.E."/>
        </authorList>
    </citation>
    <scope>NUCLEOTIDE SEQUENCE</scope>
    <source>
        <strain evidence="1">TK_41</strain>
    </source>
</reference>
<proteinExistence type="predicted"/>
<evidence type="ECO:0000313" key="1">
    <source>
        <dbReference type="EMBL" id="KAJ9608218.1"/>
    </source>
</evidence>
<accession>A0AA39CHF6</accession>
<organism evidence="1 2">
    <name type="scientific">Cladophialophora chaetospira</name>
    <dbReference type="NCBI Taxonomy" id="386627"/>
    <lineage>
        <taxon>Eukaryota</taxon>
        <taxon>Fungi</taxon>
        <taxon>Dikarya</taxon>
        <taxon>Ascomycota</taxon>
        <taxon>Pezizomycotina</taxon>
        <taxon>Eurotiomycetes</taxon>
        <taxon>Chaetothyriomycetidae</taxon>
        <taxon>Chaetothyriales</taxon>
        <taxon>Herpotrichiellaceae</taxon>
        <taxon>Cladophialophora</taxon>
    </lineage>
</organism>
<dbReference type="EMBL" id="JAPDRK010000010">
    <property type="protein sequence ID" value="KAJ9608218.1"/>
    <property type="molecule type" value="Genomic_DNA"/>
</dbReference>
<keyword evidence="2" id="KW-1185">Reference proteome</keyword>
<dbReference type="AlphaFoldDB" id="A0AA39CHF6"/>
<gene>
    <name evidence="1" type="ORF">H2200_007206</name>
</gene>
<sequence length="410" mass="46297">MLQVVSQLPKLQCLSIKTSSSRECLDVLDQQLQMTAFGELRKCHLQPALLRDDHVHLQLDHLLRASKLTSLRLCGISLAGFEKSSVTSHSTVLKDLTMTTCAVDRHSLSAFLSKPRALKSVHFGGLGPVGESTKHLNPRDELRTTELMHEILGREQPNIQKLRVSLRNGGVISFKQHRDGLIFKQLTNLKSLSFGTIGGALLWPTNDYDNGLWCPTNAFNGLPPAIECIKFRPPCGKIDLEGMALALNLDGLALTPNGWRYPRKDVPASLQQLEIFAEKRREWGTPRRELLPQRPFTEADQTTEDSLMNGIDRLMTGLTLKQLTCIERHEVWDLEGEKVDEEGEEKENSHSVCVIHYSFRKITATRNNAIAKSDQVSSCSSPYSVGEVTWEEFQTMYDYEYWQTLESEAY</sequence>
<dbReference type="Proteomes" id="UP001172673">
    <property type="component" value="Unassembled WGS sequence"/>
</dbReference>
<comment type="caution">
    <text evidence="1">The sequence shown here is derived from an EMBL/GenBank/DDBJ whole genome shotgun (WGS) entry which is preliminary data.</text>
</comment>
<protein>
    <submittedName>
        <fullName evidence="1">Uncharacterized protein</fullName>
    </submittedName>
</protein>